<evidence type="ECO:0000256" key="5">
    <source>
        <dbReference type="ARBA" id="ARBA00023015"/>
    </source>
</evidence>
<evidence type="ECO:0000256" key="3">
    <source>
        <dbReference type="ARBA" id="ARBA00022679"/>
    </source>
</evidence>
<dbReference type="InterPro" id="IPR018060">
    <property type="entry name" value="HTH_AraC"/>
</dbReference>
<dbReference type="SMART" id="SM00342">
    <property type="entry name" value="HTH_ARAC"/>
    <property type="match status" value="1"/>
</dbReference>
<evidence type="ECO:0000313" key="10">
    <source>
        <dbReference type="EMBL" id="MEO3712469.1"/>
    </source>
</evidence>
<comment type="catalytic activity">
    <reaction evidence="1">
        <text>a 4-O-methyl-thymidine in DNA + L-cysteinyl-[protein] = a thymidine in DNA + S-methyl-L-cysteinyl-[protein]</text>
        <dbReference type="Rhea" id="RHEA:53428"/>
        <dbReference type="Rhea" id="RHEA-COMP:10131"/>
        <dbReference type="Rhea" id="RHEA-COMP:10132"/>
        <dbReference type="Rhea" id="RHEA-COMP:13555"/>
        <dbReference type="Rhea" id="RHEA-COMP:13556"/>
        <dbReference type="ChEBI" id="CHEBI:29950"/>
        <dbReference type="ChEBI" id="CHEBI:82612"/>
        <dbReference type="ChEBI" id="CHEBI:137386"/>
        <dbReference type="ChEBI" id="CHEBI:137387"/>
        <dbReference type="EC" id="2.1.1.63"/>
    </reaction>
</comment>
<sequence>MDTPLPTAPPEPAVTDTDPQRYARVRQAIETIVREPQAPSLEALARAAGQSPFHFQRSFVQLAGISPKELAQALSLERAKSALQQAAPVLTAALDAGLSGPSRLHDLFLSLEGLTPGEFKAAGAGLQVHWTCFDSLLGPVFLAATPRGVLRMAFLQDQVPEQALAAAQAELPAARWVPDDTGLAGLSAEVQRRLSGAAPQQTIGLLMSGSPLRLQVWRALLQVPQGQVRSYTQLAQAAGAPQAVRAVASCVAANAIAYLIPCHRVIRANAQFGEYRWGPLTKRALLGLELARHSG</sequence>
<dbReference type="CDD" id="cd06445">
    <property type="entry name" value="ATase"/>
    <property type="match status" value="1"/>
</dbReference>
<dbReference type="Pfam" id="PF12833">
    <property type="entry name" value="HTH_18"/>
    <property type="match status" value="1"/>
</dbReference>
<dbReference type="GO" id="GO:0032259">
    <property type="term" value="P:methylation"/>
    <property type="evidence" value="ECO:0007669"/>
    <property type="project" value="UniProtKB-KW"/>
</dbReference>
<dbReference type="InterPro" id="IPR036217">
    <property type="entry name" value="MethylDNA_cys_MeTrfase_DNAb"/>
</dbReference>
<dbReference type="SUPFAM" id="SSF53155">
    <property type="entry name" value="Methylated DNA-protein cysteine methyltransferase domain"/>
    <property type="match status" value="1"/>
</dbReference>
<dbReference type="PROSITE" id="PS01124">
    <property type="entry name" value="HTH_ARAC_FAMILY_2"/>
    <property type="match status" value="1"/>
</dbReference>
<evidence type="ECO:0000256" key="8">
    <source>
        <dbReference type="ARBA" id="ARBA00049348"/>
    </source>
</evidence>
<dbReference type="PANTHER" id="PTHR10815:SF13">
    <property type="entry name" value="METHYLATED-DNA--PROTEIN-CYSTEINE METHYLTRANSFERASE"/>
    <property type="match status" value="1"/>
</dbReference>
<keyword evidence="6" id="KW-0804">Transcription</keyword>
<dbReference type="InterPro" id="IPR014048">
    <property type="entry name" value="MethylDNA_cys_MeTrfase_DNA-bd"/>
</dbReference>
<organism evidence="10 11">
    <name type="scientific">Roseateles flavus</name>
    <dbReference type="NCBI Taxonomy" id="3149041"/>
    <lineage>
        <taxon>Bacteria</taxon>
        <taxon>Pseudomonadati</taxon>
        <taxon>Pseudomonadota</taxon>
        <taxon>Betaproteobacteria</taxon>
        <taxon>Burkholderiales</taxon>
        <taxon>Sphaerotilaceae</taxon>
        <taxon>Roseateles</taxon>
    </lineage>
</organism>
<keyword evidence="11" id="KW-1185">Reference proteome</keyword>
<dbReference type="Gene3D" id="1.10.10.60">
    <property type="entry name" value="Homeodomain-like"/>
    <property type="match status" value="1"/>
</dbReference>
<keyword evidence="4" id="KW-0227">DNA damage</keyword>
<name>A0ABV0GBY0_9BURK</name>
<gene>
    <name evidence="10" type="ORF">ABDJ40_06775</name>
</gene>
<dbReference type="RefSeq" id="WP_347607911.1">
    <property type="nucleotide sequence ID" value="NZ_JBDPZC010000002.1"/>
</dbReference>
<dbReference type="NCBIfam" id="TIGR00589">
    <property type="entry name" value="ogt"/>
    <property type="match status" value="1"/>
</dbReference>
<keyword evidence="5" id="KW-0805">Transcription regulation</keyword>
<proteinExistence type="predicted"/>
<keyword evidence="7" id="KW-0234">DNA repair</keyword>
<dbReference type="GO" id="GO:0003908">
    <property type="term" value="F:methylated-DNA-[protein]-cysteine S-methyltransferase activity"/>
    <property type="evidence" value="ECO:0007669"/>
    <property type="project" value="UniProtKB-EC"/>
</dbReference>
<evidence type="ECO:0000259" key="9">
    <source>
        <dbReference type="PROSITE" id="PS01124"/>
    </source>
</evidence>
<dbReference type="Gene3D" id="1.10.10.10">
    <property type="entry name" value="Winged helix-like DNA-binding domain superfamily/Winged helix DNA-binding domain"/>
    <property type="match status" value="1"/>
</dbReference>
<comment type="caution">
    <text evidence="10">The sequence shown here is derived from an EMBL/GenBank/DDBJ whole genome shotgun (WGS) entry which is preliminary data.</text>
</comment>
<dbReference type="InterPro" id="IPR036631">
    <property type="entry name" value="MGMT_N_sf"/>
</dbReference>
<dbReference type="Gene3D" id="3.30.160.70">
    <property type="entry name" value="Methylated DNA-protein cysteine methyltransferase domain"/>
    <property type="match status" value="1"/>
</dbReference>
<dbReference type="SUPFAM" id="SSF46689">
    <property type="entry name" value="Homeodomain-like"/>
    <property type="match status" value="1"/>
</dbReference>
<evidence type="ECO:0000256" key="6">
    <source>
        <dbReference type="ARBA" id="ARBA00023163"/>
    </source>
</evidence>
<reference evidence="10 11" key="1">
    <citation type="submission" date="2024-05" db="EMBL/GenBank/DDBJ databases">
        <title>Roseateles sp. 2.12 16S ribosomal RNA gene Genome sequencing and assembly.</title>
        <authorList>
            <person name="Woo H."/>
        </authorList>
    </citation>
    <scope>NUCLEOTIDE SEQUENCE [LARGE SCALE GENOMIC DNA]</scope>
    <source>
        <strain evidence="10 11">2.12</strain>
    </source>
</reference>
<comment type="catalytic activity">
    <reaction evidence="8">
        <text>a 6-O-methyl-2'-deoxyguanosine in DNA + L-cysteinyl-[protein] = S-methyl-L-cysteinyl-[protein] + a 2'-deoxyguanosine in DNA</text>
        <dbReference type="Rhea" id="RHEA:24000"/>
        <dbReference type="Rhea" id="RHEA-COMP:10131"/>
        <dbReference type="Rhea" id="RHEA-COMP:10132"/>
        <dbReference type="Rhea" id="RHEA-COMP:11367"/>
        <dbReference type="Rhea" id="RHEA-COMP:11368"/>
        <dbReference type="ChEBI" id="CHEBI:29950"/>
        <dbReference type="ChEBI" id="CHEBI:82612"/>
        <dbReference type="ChEBI" id="CHEBI:85445"/>
        <dbReference type="ChEBI" id="CHEBI:85448"/>
        <dbReference type="EC" id="2.1.1.63"/>
    </reaction>
</comment>
<accession>A0ABV0GBY0</accession>
<dbReference type="Pfam" id="PF01035">
    <property type="entry name" value="DNA_binding_1"/>
    <property type="match status" value="1"/>
</dbReference>
<evidence type="ECO:0000256" key="7">
    <source>
        <dbReference type="ARBA" id="ARBA00023204"/>
    </source>
</evidence>
<evidence type="ECO:0000256" key="2">
    <source>
        <dbReference type="ARBA" id="ARBA00022603"/>
    </source>
</evidence>
<dbReference type="Proteomes" id="UP001462640">
    <property type="component" value="Unassembled WGS sequence"/>
</dbReference>
<dbReference type="EMBL" id="JBDPZC010000002">
    <property type="protein sequence ID" value="MEO3712469.1"/>
    <property type="molecule type" value="Genomic_DNA"/>
</dbReference>
<evidence type="ECO:0000256" key="1">
    <source>
        <dbReference type="ARBA" id="ARBA00001286"/>
    </source>
</evidence>
<evidence type="ECO:0000256" key="4">
    <source>
        <dbReference type="ARBA" id="ARBA00022763"/>
    </source>
</evidence>
<dbReference type="InterPro" id="IPR001497">
    <property type="entry name" value="MethylDNA_cys_MeTrfase_AS"/>
</dbReference>
<feature type="domain" description="HTH araC/xylS-type" evidence="9">
    <location>
        <begin position="23"/>
        <end position="122"/>
    </location>
</feature>
<dbReference type="EC" id="2.1.1.63" evidence="10"/>
<dbReference type="PANTHER" id="PTHR10815">
    <property type="entry name" value="METHYLATED-DNA--PROTEIN-CYSTEINE METHYLTRANSFERASE"/>
    <property type="match status" value="1"/>
</dbReference>
<evidence type="ECO:0000313" key="11">
    <source>
        <dbReference type="Proteomes" id="UP001462640"/>
    </source>
</evidence>
<dbReference type="SUPFAM" id="SSF46767">
    <property type="entry name" value="Methylated DNA-protein cysteine methyltransferase, C-terminal domain"/>
    <property type="match status" value="1"/>
</dbReference>
<protein>
    <submittedName>
        <fullName evidence="10">Methylated-DNA--[protein]-cysteine S-methyltransferase</fullName>
        <ecNumber evidence="10">2.1.1.63</ecNumber>
    </submittedName>
</protein>
<keyword evidence="3 10" id="KW-0808">Transferase</keyword>
<keyword evidence="2 10" id="KW-0489">Methyltransferase</keyword>
<dbReference type="PROSITE" id="PS00374">
    <property type="entry name" value="MGMT"/>
    <property type="match status" value="1"/>
</dbReference>
<dbReference type="InterPro" id="IPR036388">
    <property type="entry name" value="WH-like_DNA-bd_sf"/>
</dbReference>
<dbReference type="InterPro" id="IPR009057">
    <property type="entry name" value="Homeodomain-like_sf"/>
</dbReference>